<feature type="compositionally biased region" description="Polar residues" evidence="2">
    <location>
        <begin position="169"/>
        <end position="178"/>
    </location>
</feature>
<accession>A0A6A7C9C2</accession>
<feature type="compositionally biased region" description="Basic and acidic residues" evidence="2">
    <location>
        <begin position="470"/>
        <end position="483"/>
    </location>
</feature>
<proteinExistence type="inferred from homology"/>
<evidence type="ECO:0000256" key="1">
    <source>
        <dbReference type="ARBA" id="ARBA00010402"/>
    </source>
</evidence>
<evidence type="ECO:0000313" key="4">
    <source>
        <dbReference type="Proteomes" id="UP000799421"/>
    </source>
</evidence>
<dbReference type="GO" id="GO:0005737">
    <property type="term" value="C:cytoplasm"/>
    <property type="evidence" value="ECO:0007669"/>
    <property type="project" value="TreeGrafter"/>
</dbReference>
<reference evidence="3" key="1">
    <citation type="journal article" date="2020" name="Stud. Mycol.">
        <title>101 Dothideomycetes genomes: a test case for predicting lifestyles and emergence of pathogens.</title>
        <authorList>
            <person name="Haridas S."/>
            <person name="Albert R."/>
            <person name="Binder M."/>
            <person name="Bloem J."/>
            <person name="Labutti K."/>
            <person name="Salamov A."/>
            <person name="Andreopoulos B."/>
            <person name="Baker S."/>
            <person name="Barry K."/>
            <person name="Bills G."/>
            <person name="Bluhm B."/>
            <person name="Cannon C."/>
            <person name="Castanera R."/>
            <person name="Culley D."/>
            <person name="Daum C."/>
            <person name="Ezra D."/>
            <person name="Gonzalez J."/>
            <person name="Henrissat B."/>
            <person name="Kuo A."/>
            <person name="Liang C."/>
            <person name="Lipzen A."/>
            <person name="Lutzoni F."/>
            <person name="Magnuson J."/>
            <person name="Mondo S."/>
            <person name="Nolan M."/>
            <person name="Ohm R."/>
            <person name="Pangilinan J."/>
            <person name="Park H.-J."/>
            <person name="Ramirez L."/>
            <person name="Alfaro M."/>
            <person name="Sun H."/>
            <person name="Tritt A."/>
            <person name="Yoshinaga Y."/>
            <person name="Zwiers L.-H."/>
            <person name="Turgeon B."/>
            <person name="Goodwin S."/>
            <person name="Spatafora J."/>
            <person name="Crous P."/>
            <person name="Grigoriev I."/>
        </authorList>
    </citation>
    <scope>NUCLEOTIDE SEQUENCE</scope>
    <source>
        <strain evidence="3">CBS 480.64</strain>
    </source>
</reference>
<name>A0A6A7C9C2_9PEZI</name>
<dbReference type="AlphaFoldDB" id="A0A6A7C9C2"/>
<feature type="compositionally biased region" description="Basic residues" evidence="2">
    <location>
        <begin position="417"/>
        <end position="427"/>
    </location>
</feature>
<dbReference type="PANTHER" id="PTHR31315">
    <property type="entry name" value="PROTEIN SIP5"/>
    <property type="match status" value="1"/>
</dbReference>
<gene>
    <name evidence="3" type="ORF">K470DRAFT_254700</name>
</gene>
<dbReference type="Proteomes" id="UP000799421">
    <property type="component" value="Unassembled WGS sequence"/>
</dbReference>
<feature type="compositionally biased region" description="Polar residues" evidence="2">
    <location>
        <begin position="61"/>
        <end position="70"/>
    </location>
</feature>
<comment type="similarity">
    <text evidence="1">Belongs to the SIP5 family.</text>
</comment>
<evidence type="ECO:0000313" key="3">
    <source>
        <dbReference type="EMBL" id="KAF2863812.1"/>
    </source>
</evidence>
<feature type="compositionally biased region" description="Low complexity" evidence="2">
    <location>
        <begin position="396"/>
        <end position="412"/>
    </location>
</feature>
<dbReference type="PANTHER" id="PTHR31315:SF1">
    <property type="entry name" value="PROTEIN SIP5"/>
    <property type="match status" value="1"/>
</dbReference>
<protein>
    <submittedName>
        <fullName evidence="3">Uncharacterized protein</fullName>
    </submittedName>
</protein>
<feature type="region of interest" description="Disordered" evidence="2">
    <location>
        <begin position="145"/>
        <end position="179"/>
    </location>
</feature>
<dbReference type="OrthoDB" id="21471at2759"/>
<keyword evidence="4" id="KW-1185">Reference proteome</keyword>
<dbReference type="EMBL" id="MU005959">
    <property type="protein sequence ID" value="KAF2863812.1"/>
    <property type="molecule type" value="Genomic_DNA"/>
</dbReference>
<organism evidence="3 4">
    <name type="scientific">Piedraia hortae CBS 480.64</name>
    <dbReference type="NCBI Taxonomy" id="1314780"/>
    <lineage>
        <taxon>Eukaryota</taxon>
        <taxon>Fungi</taxon>
        <taxon>Dikarya</taxon>
        <taxon>Ascomycota</taxon>
        <taxon>Pezizomycotina</taxon>
        <taxon>Dothideomycetes</taxon>
        <taxon>Dothideomycetidae</taxon>
        <taxon>Capnodiales</taxon>
        <taxon>Piedraiaceae</taxon>
        <taxon>Piedraia</taxon>
    </lineage>
</organism>
<feature type="region of interest" description="Disordered" evidence="2">
    <location>
        <begin position="470"/>
        <end position="506"/>
    </location>
</feature>
<dbReference type="InterPro" id="IPR039301">
    <property type="entry name" value="Sip5/DA2"/>
</dbReference>
<sequence>MASPRDRSGRRRSLSRPASRLFASSPPSPEGLDAPRRRSRLDVVSSLRSRRHPGGPPGALQETQNAEDIQHAQQTVRVKDRETSMRREGVDGGYLVTMGIYPGREDFDKCAVRQLQIERRIAPFWLGLEDDSSGMSDERIIQAVRSRVPAKERPFSEDPESEEPMSRAPSRQMTTASPADSRFRFSRWVKNLLPGPKSNSRPQRQSSWPSSLSPCREIQLTCNPLVDGIPIEVYLYKETIECEICFHYYPRFMNQALCCGKMICSECFVQIKRSKPHPIHGGDHHDAPFAEDEADNLVSDPANCPFCMSQNFCISYNPPPFRQGLIYASDPFFKAGPSQPTMSTNKLQKGPLRYPETTVVTSDQIRPEWEKNLAQAKVEARRRSAAATALHQKRYGSISGSSTGGVTSTGLDTSHRRDGKRLGRIRRSFLTGTPVAASAAPSDTVNENYSPAELRRVTEASQIAIAMQRSIHDEEERRRKEEQSQNTQRVKQAATMKVIGEAETTS</sequence>
<feature type="region of interest" description="Disordered" evidence="2">
    <location>
        <begin position="389"/>
        <end position="447"/>
    </location>
</feature>
<feature type="compositionally biased region" description="Low complexity" evidence="2">
    <location>
        <begin position="15"/>
        <end position="25"/>
    </location>
</feature>
<feature type="region of interest" description="Disordered" evidence="2">
    <location>
        <begin position="1"/>
        <end position="70"/>
    </location>
</feature>
<evidence type="ECO:0000256" key="2">
    <source>
        <dbReference type="SAM" id="MobiDB-lite"/>
    </source>
</evidence>